<dbReference type="PROSITE" id="PS50893">
    <property type="entry name" value="ABC_TRANSPORTER_2"/>
    <property type="match status" value="1"/>
</dbReference>
<reference evidence="6 7" key="1">
    <citation type="submission" date="2018-09" db="EMBL/GenBank/DDBJ databases">
        <title>Whole genome based analysis of evolution and adaptive divergence in Indian and Brazilian strains of Azospirillum brasilense.</title>
        <authorList>
            <person name="Singh C."/>
            <person name="Tripathi A.K."/>
        </authorList>
    </citation>
    <scope>NUCLEOTIDE SEQUENCE [LARGE SCALE GENOMIC DNA]</scope>
    <source>
        <strain evidence="6 7">MTCC4035</strain>
        <plasmid evidence="6 7">p4</plasmid>
    </source>
</reference>
<dbReference type="PANTHER" id="PTHR42788:SF19">
    <property type="entry name" value="ALIPHATIC SULFONATES IMPORT ATP-BINDING PROTEIN SSUB 2"/>
    <property type="match status" value="1"/>
</dbReference>
<dbReference type="RefSeq" id="WP_137118544.1">
    <property type="nucleotide sequence ID" value="NZ_CP032325.1"/>
</dbReference>
<evidence type="ECO:0000256" key="4">
    <source>
        <dbReference type="ARBA" id="ARBA00022840"/>
    </source>
</evidence>
<evidence type="ECO:0000259" key="5">
    <source>
        <dbReference type="PROSITE" id="PS50893"/>
    </source>
</evidence>
<dbReference type="SMART" id="SM00382">
    <property type="entry name" value="AAA"/>
    <property type="match status" value="1"/>
</dbReference>
<proteinExistence type="inferred from homology"/>
<dbReference type="Pfam" id="PF00005">
    <property type="entry name" value="ABC_tran"/>
    <property type="match status" value="1"/>
</dbReference>
<dbReference type="InterPro" id="IPR003439">
    <property type="entry name" value="ABC_transporter-like_ATP-bd"/>
</dbReference>
<dbReference type="EMBL" id="CP032325">
    <property type="protein sequence ID" value="QCN99785.1"/>
    <property type="molecule type" value="Genomic_DNA"/>
</dbReference>
<evidence type="ECO:0000256" key="3">
    <source>
        <dbReference type="ARBA" id="ARBA00022741"/>
    </source>
</evidence>
<comment type="similarity">
    <text evidence="1">Belongs to the ABC transporter superfamily.</text>
</comment>
<gene>
    <name evidence="6" type="ORF">D3093_31555</name>
</gene>
<dbReference type="SUPFAM" id="SSF52540">
    <property type="entry name" value="P-loop containing nucleoside triphosphate hydrolases"/>
    <property type="match status" value="1"/>
</dbReference>
<dbReference type="InterPro" id="IPR027417">
    <property type="entry name" value="P-loop_NTPase"/>
</dbReference>
<keyword evidence="4 6" id="KW-0067">ATP-binding</keyword>
<protein>
    <submittedName>
        <fullName evidence="6">ATP-binding cassette domain-containing protein</fullName>
    </submittedName>
</protein>
<geneLocation type="plasmid" evidence="6 7">
    <name>p4</name>
</geneLocation>
<dbReference type="AlphaFoldDB" id="A0A4D8PWI0"/>
<organism evidence="6 7">
    <name type="scientific">Azospirillum argentinense</name>
    <dbReference type="NCBI Taxonomy" id="2970906"/>
    <lineage>
        <taxon>Bacteria</taxon>
        <taxon>Pseudomonadati</taxon>
        <taxon>Pseudomonadota</taxon>
        <taxon>Alphaproteobacteria</taxon>
        <taxon>Rhodospirillales</taxon>
        <taxon>Azospirillaceae</taxon>
        <taxon>Azospirillum</taxon>
    </lineage>
</organism>
<dbReference type="GO" id="GO:0005524">
    <property type="term" value="F:ATP binding"/>
    <property type="evidence" value="ECO:0007669"/>
    <property type="project" value="UniProtKB-KW"/>
</dbReference>
<evidence type="ECO:0000256" key="2">
    <source>
        <dbReference type="ARBA" id="ARBA00022448"/>
    </source>
</evidence>
<accession>A0A4D8PWI0</accession>
<evidence type="ECO:0000313" key="7">
    <source>
        <dbReference type="Proteomes" id="UP000298595"/>
    </source>
</evidence>
<dbReference type="InterPro" id="IPR003593">
    <property type="entry name" value="AAA+_ATPase"/>
</dbReference>
<sequence length="257" mass="28031">MTLETTGAPPSLTLSGIGHAYLGRTVLDAVDLSLAAGEVAALVGPSGCGKSTLAHIAAGVVEPSRGRVARRYRRHGMVFQDPRLLPWATARANIAYPLRLLGLPRAERRERAEEAAKRVALDRADLEKFPVELSGGMRQRAAIARALAIDPDFIYFDEPFTALDVALKRRMQDLVIEAARGARFGALFITHDLMEAVRIAHRVVVMDAQGRGIAGTRAVPGEPGGRDDGTVYRLVAEFLTDDPLFRHIHDIDERRTP</sequence>
<dbReference type="PANTHER" id="PTHR42788">
    <property type="entry name" value="TAURINE IMPORT ATP-BINDING PROTEIN-RELATED"/>
    <property type="match status" value="1"/>
</dbReference>
<keyword evidence="3" id="KW-0547">Nucleotide-binding</keyword>
<evidence type="ECO:0000313" key="6">
    <source>
        <dbReference type="EMBL" id="QCN99785.1"/>
    </source>
</evidence>
<dbReference type="PROSITE" id="PS00211">
    <property type="entry name" value="ABC_TRANSPORTER_1"/>
    <property type="match status" value="1"/>
</dbReference>
<evidence type="ECO:0000256" key="1">
    <source>
        <dbReference type="ARBA" id="ARBA00005417"/>
    </source>
</evidence>
<dbReference type="InterPro" id="IPR017871">
    <property type="entry name" value="ABC_transporter-like_CS"/>
</dbReference>
<name>A0A4D8PWI0_9PROT</name>
<dbReference type="GO" id="GO:0016887">
    <property type="term" value="F:ATP hydrolysis activity"/>
    <property type="evidence" value="ECO:0007669"/>
    <property type="project" value="InterPro"/>
</dbReference>
<feature type="domain" description="ABC transporter" evidence="5">
    <location>
        <begin position="12"/>
        <end position="233"/>
    </location>
</feature>
<dbReference type="InterPro" id="IPR050166">
    <property type="entry name" value="ABC_transporter_ATP-bind"/>
</dbReference>
<keyword evidence="2" id="KW-0813">Transport</keyword>
<dbReference type="Gene3D" id="3.40.50.300">
    <property type="entry name" value="P-loop containing nucleotide triphosphate hydrolases"/>
    <property type="match status" value="1"/>
</dbReference>
<dbReference type="Proteomes" id="UP000298595">
    <property type="component" value="Plasmid p4"/>
</dbReference>
<dbReference type="KEGG" id="aare:D3093_31555"/>
<keyword evidence="6" id="KW-0614">Plasmid</keyword>